<dbReference type="AlphaFoldDB" id="A0A4Q0MBN7"/>
<evidence type="ECO:0000313" key="18">
    <source>
        <dbReference type="Proteomes" id="UP000290848"/>
    </source>
</evidence>
<evidence type="ECO:0000256" key="4">
    <source>
        <dbReference type="ARBA" id="ARBA00022496"/>
    </source>
</evidence>
<dbReference type="Gene3D" id="2.170.130.10">
    <property type="entry name" value="TonB-dependent receptor, plug domain"/>
    <property type="match status" value="1"/>
</dbReference>
<evidence type="ECO:0000256" key="10">
    <source>
        <dbReference type="ARBA" id="ARBA00023136"/>
    </source>
</evidence>
<feature type="chain" id="PRO_5020709837" evidence="14">
    <location>
        <begin position="21"/>
        <end position="819"/>
    </location>
</feature>
<keyword evidence="9 13" id="KW-0798">TonB box</keyword>
<dbReference type="CDD" id="cd01347">
    <property type="entry name" value="ligand_gated_channel"/>
    <property type="match status" value="1"/>
</dbReference>
<dbReference type="RefSeq" id="WP_128769239.1">
    <property type="nucleotide sequence ID" value="NZ_RXOC01000005.1"/>
</dbReference>
<dbReference type="InterPro" id="IPR000531">
    <property type="entry name" value="Beta-barrel_TonB"/>
</dbReference>
<gene>
    <name evidence="17" type="ORF">EKH83_09835</name>
</gene>
<evidence type="ECO:0000256" key="6">
    <source>
        <dbReference type="ARBA" id="ARBA00022729"/>
    </source>
</evidence>
<dbReference type="InterPro" id="IPR037066">
    <property type="entry name" value="Plug_dom_sf"/>
</dbReference>
<evidence type="ECO:0000256" key="14">
    <source>
        <dbReference type="SAM" id="SignalP"/>
    </source>
</evidence>
<dbReference type="InterPro" id="IPR008969">
    <property type="entry name" value="CarboxyPept-like_regulatory"/>
</dbReference>
<protein>
    <submittedName>
        <fullName evidence="17">TonB-dependent receptor</fullName>
    </submittedName>
</protein>
<evidence type="ECO:0000256" key="12">
    <source>
        <dbReference type="PROSITE-ProRule" id="PRU01360"/>
    </source>
</evidence>
<comment type="caution">
    <text evidence="17">The sequence shown here is derived from an EMBL/GenBank/DDBJ whole genome shotgun (WGS) entry which is preliminary data.</text>
</comment>
<keyword evidence="11 12" id="KW-0998">Cell outer membrane</keyword>
<proteinExistence type="inferred from homology"/>
<dbReference type="PROSITE" id="PS52016">
    <property type="entry name" value="TONB_DEPENDENT_REC_3"/>
    <property type="match status" value="1"/>
</dbReference>
<dbReference type="Pfam" id="PF07715">
    <property type="entry name" value="Plug"/>
    <property type="match status" value="1"/>
</dbReference>
<evidence type="ECO:0000256" key="9">
    <source>
        <dbReference type="ARBA" id="ARBA00023077"/>
    </source>
</evidence>
<keyword evidence="4" id="KW-0410">Iron transport</keyword>
<evidence type="ECO:0000256" key="1">
    <source>
        <dbReference type="ARBA" id="ARBA00004571"/>
    </source>
</evidence>
<evidence type="ECO:0000259" key="15">
    <source>
        <dbReference type="Pfam" id="PF00593"/>
    </source>
</evidence>
<dbReference type="GO" id="GO:0009279">
    <property type="term" value="C:cell outer membrane"/>
    <property type="evidence" value="ECO:0007669"/>
    <property type="project" value="UniProtKB-SubCell"/>
</dbReference>
<keyword evidence="5 12" id="KW-0812">Transmembrane</keyword>
<keyword evidence="2 12" id="KW-0813">Transport</keyword>
<dbReference type="PANTHER" id="PTHR32552:SF68">
    <property type="entry name" value="FERRICHROME OUTER MEMBRANE TRANSPORTER_PHAGE RECEPTOR"/>
    <property type="match status" value="1"/>
</dbReference>
<keyword evidence="8" id="KW-0406">Ion transport</keyword>
<dbReference type="Pfam" id="PF00593">
    <property type="entry name" value="TonB_dep_Rec_b-barrel"/>
    <property type="match status" value="1"/>
</dbReference>
<keyword evidence="7" id="KW-0408">Iron</keyword>
<reference evidence="17 18" key="1">
    <citation type="submission" date="2018-12" db="EMBL/GenBank/DDBJ databases">
        <title>The Draft Genome Sequence of the Soil Bacterium Pedobacter tournemirensis R1.</title>
        <authorList>
            <person name="He J."/>
        </authorList>
    </citation>
    <scope>NUCLEOTIDE SEQUENCE [LARGE SCALE GENOMIC DNA]</scope>
    <source>
        <strain evidence="17 18">R1</strain>
    </source>
</reference>
<sequence length="819" mass="90987">MLKLLTTSLLCLLIFKSVLGQQDIVLKGSVKDLDNLPLPGATITIEGTNYSTTTDRDGQYQLKVKPGSYKLHFSFIGFNTAIKNISTSSSNLSELHVRMQPASSSLQQVEVMGRKEQSYKTTRSFIGKAETDIKDIPQSVSYASKEFIADRGLMRVGDIVRNLSGVTQASFYDDLTIRGFRVNGQTNTQLINGLRTSTGFWKQPLANYLERVEVLKGPSSALFGNASPGGVVNRVTKKPLDETRRSVNFSLGSFNTFRGLADFTGPASKDSSLLYRLNLGYENAGSFRDLMFDKNIVIAPSLTFLPTDKTSINFDLVYNDSKSRLDRGQTLFGSSELNSTPQSLSLNTANDYMNELTYNVTISINHKITDILSLNAAYIKTGYEEELYEHRTSGTYGVDKNGVIMENMAGMMIISRKRKRYIDNMSGYLNYKPKTGTIKHNIVVGYDFGSEKLPVGSSQMTAGGYLNKTRDSVITRYVAKDSLKYARDKNGAPIPNVPHFNLSDPLGSQKMIDDSKSVFTKGDVAPTYYYLNAGYVQNQFTIGKLQALLGIRYEYYTDFANYKLTNEKKTHSEAWLPRLGLVYSITPNINLYGSYVEGYNPQTAATIANPEAGGPFDPLKSNMKELGAKTSWFRDLLTLTVAAYEIRQTGALYNITGSNELRQIGDEKSKGIELDVIGRILPNWSVMGSYSYNEAIIVESSNPGEIGLQKPNAPKNTANFWSKYNFTSGLLKGFGIGAGFNYVDKRNLNYDSSLSPEDQLTIPQFTLFNAAAYYNVGKLQLQLNASNIGNKKHWVGGYDYFRIFPGTPESYLFSIGYGF</sequence>
<dbReference type="GO" id="GO:0015344">
    <property type="term" value="F:siderophore uptake transmembrane transporter activity"/>
    <property type="evidence" value="ECO:0007669"/>
    <property type="project" value="TreeGrafter"/>
</dbReference>
<keyword evidence="10 12" id="KW-0472">Membrane</keyword>
<evidence type="ECO:0000256" key="2">
    <source>
        <dbReference type="ARBA" id="ARBA00022448"/>
    </source>
</evidence>
<name>A0A4Q0MBN7_9SPHI</name>
<dbReference type="InterPro" id="IPR012910">
    <property type="entry name" value="Plug_dom"/>
</dbReference>
<evidence type="ECO:0000256" key="7">
    <source>
        <dbReference type="ARBA" id="ARBA00023004"/>
    </source>
</evidence>
<accession>A0A4Q0MBN7</accession>
<dbReference type="SUPFAM" id="SSF49464">
    <property type="entry name" value="Carboxypeptidase regulatory domain-like"/>
    <property type="match status" value="1"/>
</dbReference>
<evidence type="ECO:0000256" key="11">
    <source>
        <dbReference type="ARBA" id="ARBA00023237"/>
    </source>
</evidence>
<dbReference type="SUPFAM" id="SSF56935">
    <property type="entry name" value="Porins"/>
    <property type="match status" value="1"/>
</dbReference>
<dbReference type="PANTHER" id="PTHR32552">
    <property type="entry name" value="FERRICHROME IRON RECEPTOR-RELATED"/>
    <property type="match status" value="1"/>
</dbReference>
<dbReference type="Gene3D" id="2.60.40.1120">
    <property type="entry name" value="Carboxypeptidase-like, regulatory domain"/>
    <property type="match status" value="1"/>
</dbReference>
<keyword evidence="3 12" id="KW-1134">Transmembrane beta strand</keyword>
<feature type="domain" description="TonB-dependent receptor plug" evidence="16">
    <location>
        <begin position="133"/>
        <end position="231"/>
    </location>
</feature>
<evidence type="ECO:0000256" key="8">
    <source>
        <dbReference type="ARBA" id="ARBA00023065"/>
    </source>
</evidence>
<dbReference type="Pfam" id="PF13715">
    <property type="entry name" value="CarbopepD_reg_2"/>
    <property type="match status" value="1"/>
</dbReference>
<evidence type="ECO:0000259" key="16">
    <source>
        <dbReference type="Pfam" id="PF07715"/>
    </source>
</evidence>
<dbReference type="InterPro" id="IPR036942">
    <property type="entry name" value="Beta-barrel_TonB_sf"/>
</dbReference>
<evidence type="ECO:0000256" key="3">
    <source>
        <dbReference type="ARBA" id="ARBA00022452"/>
    </source>
</evidence>
<evidence type="ECO:0000256" key="5">
    <source>
        <dbReference type="ARBA" id="ARBA00022692"/>
    </source>
</evidence>
<keyword evidence="6 14" id="KW-0732">Signal</keyword>
<evidence type="ECO:0000256" key="13">
    <source>
        <dbReference type="RuleBase" id="RU003357"/>
    </source>
</evidence>
<feature type="signal peptide" evidence="14">
    <location>
        <begin position="1"/>
        <end position="20"/>
    </location>
</feature>
<evidence type="ECO:0000313" key="17">
    <source>
        <dbReference type="EMBL" id="RXF70166.1"/>
    </source>
</evidence>
<organism evidence="17 18">
    <name type="scientific">Arcticibacter tournemirensis</name>
    <dbReference type="NCBI Taxonomy" id="699437"/>
    <lineage>
        <taxon>Bacteria</taxon>
        <taxon>Pseudomonadati</taxon>
        <taxon>Bacteroidota</taxon>
        <taxon>Sphingobacteriia</taxon>
        <taxon>Sphingobacteriales</taxon>
        <taxon>Sphingobacteriaceae</taxon>
        <taxon>Arcticibacter</taxon>
    </lineage>
</organism>
<feature type="domain" description="TonB-dependent receptor-like beta-barrel" evidence="15">
    <location>
        <begin position="307"/>
        <end position="788"/>
    </location>
</feature>
<keyword evidence="17" id="KW-0675">Receptor</keyword>
<dbReference type="Proteomes" id="UP000290848">
    <property type="component" value="Unassembled WGS sequence"/>
</dbReference>
<dbReference type="EMBL" id="RXOC01000005">
    <property type="protein sequence ID" value="RXF70166.1"/>
    <property type="molecule type" value="Genomic_DNA"/>
</dbReference>
<dbReference type="InterPro" id="IPR039426">
    <property type="entry name" value="TonB-dep_rcpt-like"/>
</dbReference>
<comment type="similarity">
    <text evidence="12 13">Belongs to the TonB-dependent receptor family.</text>
</comment>
<comment type="subcellular location">
    <subcellularLocation>
        <location evidence="1 12">Cell outer membrane</location>
        <topology evidence="1 12">Multi-pass membrane protein</topology>
    </subcellularLocation>
</comment>
<dbReference type="Gene3D" id="2.40.170.20">
    <property type="entry name" value="TonB-dependent receptor, beta-barrel domain"/>
    <property type="match status" value="1"/>
</dbReference>